<dbReference type="KEGG" id="acad:UA74_07615"/>
<feature type="domain" description="Carboxylesterase type B" evidence="3">
    <location>
        <begin position="38"/>
        <end position="518"/>
    </location>
</feature>
<protein>
    <submittedName>
        <fullName evidence="4">Carboxylesterase type B</fullName>
        <ecNumber evidence="4">3.1.1.-</ecNumber>
    </submittedName>
</protein>
<organism evidence="4 5">
    <name type="scientific">Actinoalloteichus fjordicus</name>
    <dbReference type="NCBI Taxonomy" id="1612552"/>
    <lineage>
        <taxon>Bacteria</taxon>
        <taxon>Bacillati</taxon>
        <taxon>Actinomycetota</taxon>
        <taxon>Actinomycetes</taxon>
        <taxon>Pseudonocardiales</taxon>
        <taxon>Pseudonocardiaceae</taxon>
        <taxon>Actinoalloteichus</taxon>
    </lineage>
</organism>
<feature type="signal peptide" evidence="2">
    <location>
        <begin position="1"/>
        <end position="27"/>
    </location>
</feature>
<dbReference type="InterPro" id="IPR050309">
    <property type="entry name" value="Type-B_Carboxylest/Lipase"/>
</dbReference>
<proteinExistence type="predicted"/>
<evidence type="ECO:0000313" key="4">
    <source>
        <dbReference type="EMBL" id="APU13592.1"/>
    </source>
</evidence>
<sequence length="538" mass="56976">MTHPRPIRWAAAAAGALLLTGCANHTAVDASQETPMSDDLVTVDTGPIRGVVADDHRRFQGIPYAAAPTGENRWAPPRPAPSWSEVRDATEPGSPCPQIGASYADTGSTDEDCLVLNVTTPMGDAEPRPVMVWLHGDGAVGSGDLFDGTRLAVDGDVVVVTVNYRLGLFGGFGLPGLADSGTFGLQDQRAALEWVQRNAAAFGGDPDNVTLFGVSYGATATSAHLVSPDSQGLFHRAILQSGFPLMDAPAGSVFPGVPALPWFGWTSSEQAEALGSMLAGELGCADPAAALECLRALPVETLLDYPQVMNMFQQMAYDNDVLPGVPGDLLAAGDFAAVPVLSGATRDEHRTFVGTFRDLIGQPVTAEQYPDLLVEAFGTDAALVAAEYPLSDYASPSLAFATVLTDRMWALSTFRHNGMFAAKVPTYAYEFADSDAPSEIPFPADLPSGAFHSAETSYLFRSADFVELLTPAQLVLSDQMISYWTNFARSGDPNGVGLPDWAPFDEADNVLSLAPGDAGIAPVDYVAEHRLDFWRDIA</sequence>
<dbReference type="Gene3D" id="3.40.50.1820">
    <property type="entry name" value="alpha/beta hydrolase"/>
    <property type="match status" value="1"/>
</dbReference>
<evidence type="ECO:0000313" key="5">
    <source>
        <dbReference type="Proteomes" id="UP000185511"/>
    </source>
</evidence>
<dbReference type="PROSITE" id="PS51257">
    <property type="entry name" value="PROKAR_LIPOPROTEIN"/>
    <property type="match status" value="1"/>
</dbReference>
<evidence type="ECO:0000256" key="1">
    <source>
        <dbReference type="SAM" id="MobiDB-lite"/>
    </source>
</evidence>
<dbReference type="GO" id="GO:0016787">
    <property type="term" value="F:hydrolase activity"/>
    <property type="evidence" value="ECO:0007669"/>
    <property type="project" value="UniProtKB-KW"/>
</dbReference>
<dbReference type="Proteomes" id="UP000185511">
    <property type="component" value="Chromosome"/>
</dbReference>
<keyword evidence="4" id="KW-0378">Hydrolase</keyword>
<dbReference type="RefSeq" id="WP_318533292.1">
    <property type="nucleotide sequence ID" value="NZ_CP016076.1"/>
</dbReference>
<dbReference type="InterPro" id="IPR029058">
    <property type="entry name" value="AB_hydrolase_fold"/>
</dbReference>
<feature type="chain" id="PRO_5042132284" evidence="2">
    <location>
        <begin position="28"/>
        <end position="538"/>
    </location>
</feature>
<dbReference type="AlphaFoldDB" id="A0AAC9LBD9"/>
<reference evidence="5" key="1">
    <citation type="submission" date="2016-06" db="EMBL/GenBank/DDBJ databases">
        <title>Complete genome sequence of Actinoalloteichus fjordicus DSM 46855 (=ADI127-17), type strain of the new species Actinoalloteichus fjordicus.</title>
        <authorList>
            <person name="Ruckert C."/>
            <person name="Nouioui I."/>
            <person name="Willmese J."/>
            <person name="van Wezel G."/>
            <person name="Klenk H.-P."/>
            <person name="Kalinowski J."/>
            <person name="Zotchev S.B."/>
        </authorList>
    </citation>
    <scope>NUCLEOTIDE SEQUENCE [LARGE SCALE GENOMIC DNA]</scope>
    <source>
        <strain evidence="5">ADI127-7</strain>
    </source>
</reference>
<evidence type="ECO:0000256" key="2">
    <source>
        <dbReference type="SAM" id="SignalP"/>
    </source>
</evidence>
<dbReference type="PANTHER" id="PTHR11559">
    <property type="entry name" value="CARBOXYLESTERASE"/>
    <property type="match status" value="1"/>
</dbReference>
<dbReference type="EC" id="3.1.1.-" evidence="4"/>
<keyword evidence="2" id="KW-0732">Signal</keyword>
<dbReference type="EMBL" id="CP016076">
    <property type="protein sequence ID" value="APU13592.1"/>
    <property type="molecule type" value="Genomic_DNA"/>
</dbReference>
<evidence type="ECO:0000259" key="3">
    <source>
        <dbReference type="Pfam" id="PF00135"/>
    </source>
</evidence>
<name>A0AAC9LBD9_9PSEU</name>
<dbReference type="SUPFAM" id="SSF53474">
    <property type="entry name" value="alpha/beta-Hydrolases"/>
    <property type="match status" value="1"/>
</dbReference>
<gene>
    <name evidence="4" type="ORF">UA74_07615</name>
</gene>
<keyword evidence="5" id="KW-1185">Reference proteome</keyword>
<dbReference type="InterPro" id="IPR002018">
    <property type="entry name" value="CarbesteraseB"/>
</dbReference>
<feature type="region of interest" description="Disordered" evidence="1">
    <location>
        <begin position="67"/>
        <end position="93"/>
    </location>
</feature>
<accession>A0AAC9LBD9</accession>
<dbReference type="Pfam" id="PF00135">
    <property type="entry name" value="COesterase"/>
    <property type="match status" value="1"/>
</dbReference>